<gene>
    <name evidence="2" type="ORF">FRX48_02986</name>
</gene>
<proteinExistence type="predicted"/>
<feature type="compositionally biased region" description="Gly residues" evidence="1">
    <location>
        <begin position="168"/>
        <end position="177"/>
    </location>
</feature>
<evidence type="ECO:0000313" key="2">
    <source>
        <dbReference type="EMBL" id="KAA6413242.1"/>
    </source>
</evidence>
<feature type="compositionally biased region" description="Basic and acidic residues" evidence="1">
    <location>
        <begin position="283"/>
        <end position="292"/>
    </location>
</feature>
<evidence type="ECO:0000256" key="1">
    <source>
        <dbReference type="SAM" id="MobiDB-lite"/>
    </source>
</evidence>
<feature type="region of interest" description="Disordered" evidence="1">
    <location>
        <begin position="262"/>
        <end position="292"/>
    </location>
</feature>
<accession>A0A5M8PUK4</accession>
<reference evidence="2 3" key="1">
    <citation type="submission" date="2019-09" db="EMBL/GenBank/DDBJ databases">
        <title>The hologenome of the rock-dwelling lichen Lasallia pustulata.</title>
        <authorList>
            <person name="Greshake Tzovaras B."/>
            <person name="Segers F."/>
            <person name="Bicker A."/>
            <person name="Dal Grande F."/>
            <person name="Otte J."/>
            <person name="Hankeln T."/>
            <person name="Schmitt I."/>
            <person name="Ebersberger I."/>
        </authorList>
    </citation>
    <scope>NUCLEOTIDE SEQUENCE [LARGE SCALE GENOMIC DNA]</scope>
    <source>
        <strain evidence="2">A1-1</strain>
    </source>
</reference>
<feature type="region of interest" description="Disordered" evidence="1">
    <location>
        <begin position="1"/>
        <end position="54"/>
    </location>
</feature>
<name>A0A5M8PUK4_9LECA</name>
<dbReference type="OrthoDB" id="10645868at2759"/>
<organism evidence="2 3">
    <name type="scientific">Lasallia pustulata</name>
    <dbReference type="NCBI Taxonomy" id="136370"/>
    <lineage>
        <taxon>Eukaryota</taxon>
        <taxon>Fungi</taxon>
        <taxon>Dikarya</taxon>
        <taxon>Ascomycota</taxon>
        <taxon>Pezizomycotina</taxon>
        <taxon>Lecanoromycetes</taxon>
        <taxon>OSLEUM clade</taxon>
        <taxon>Umbilicariomycetidae</taxon>
        <taxon>Umbilicariales</taxon>
        <taxon>Umbilicariaceae</taxon>
        <taxon>Lasallia</taxon>
    </lineage>
</organism>
<comment type="caution">
    <text evidence="2">The sequence shown here is derived from an EMBL/GenBank/DDBJ whole genome shotgun (WGS) entry which is preliminary data.</text>
</comment>
<protein>
    <submittedName>
        <fullName evidence="2">Uncharacterized protein</fullName>
    </submittedName>
</protein>
<feature type="region of interest" description="Disordered" evidence="1">
    <location>
        <begin position="108"/>
        <end position="133"/>
    </location>
</feature>
<sequence>MSHNPDLAHDAPNASSSRRRHADAKPRFPPLRRIFRSEPKRKPTGSDDWGADEVGSFCRPGSEEYSWNGRNYSDCIDHRYGVTLEKPEDEYSASDEERKPIAAEDAIHKRGAAMESKCYSGSGDEEGSARRRRKLVREERRILRLREDLLRILWRRQCEEKQRTEMRCGGGGDGGMLWDGVDEKGGGDACDEGSEDWDDEEGGDSDNEEWGDLDDKESEDCYSVEGGDSDDEEGGVSNATHVTASLVLESAERLLVDMGRPRESSANNQHTIPTTNTIGSSSEARESTDEERRPFLKLGARLKTWQRNVKDGVKRHVTQVGSCCRPRFSDKGKESRHRDMVIGGKRIPLVTRIPACIPSLESRRDKNNKR</sequence>
<feature type="compositionally biased region" description="Acidic residues" evidence="1">
    <location>
        <begin position="189"/>
        <end position="234"/>
    </location>
</feature>
<evidence type="ECO:0000313" key="3">
    <source>
        <dbReference type="Proteomes" id="UP000324767"/>
    </source>
</evidence>
<feature type="region of interest" description="Disordered" evidence="1">
    <location>
        <begin position="164"/>
        <end position="236"/>
    </location>
</feature>
<dbReference type="Proteomes" id="UP000324767">
    <property type="component" value="Unassembled WGS sequence"/>
</dbReference>
<feature type="compositionally biased region" description="Basic and acidic residues" evidence="1">
    <location>
        <begin position="35"/>
        <end position="45"/>
    </location>
</feature>
<feature type="compositionally biased region" description="Polar residues" evidence="1">
    <location>
        <begin position="264"/>
        <end position="282"/>
    </location>
</feature>
<dbReference type="AlphaFoldDB" id="A0A5M8PUK4"/>
<dbReference type="EMBL" id="VXIT01000004">
    <property type="protein sequence ID" value="KAA6413242.1"/>
    <property type="molecule type" value="Genomic_DNA"/>
</dbReference>